<proteinExistence type="predicted"/>
<accession>A0A5C5XHM7</accession>
<dbReference type="PANTHER" id="PTHR43737:SF1">
    <property type="entry name" value="DUF1501 DOMAIN-CONTAINING PROTEIN"/>
    <property type="match status" value="1"/>
</dbReference>
<dbReference type="SUPFAM" id="SSF53649">
    <property type="entry name" value="Alkaline phosphatase-like"/>
    <property type="match status" value="1"/>
</dbReference>
<dbReference type="AlphaFoldDB" id="A0A5C5XHM7"/>
<name>A0A5C5XHM7_9PLAN</name>
<dbReference type="InterPro" id="IPR010869">
    <property type="entry name" value="DUF1501"/>
</dbReference>
<reference evidence="1 2" key="1">
    <citation type="submission" date="2019-02" db="EMBL/GenBank/DDBJ databases">
        <title>Deep-cultivation of Planctomycetes and their phenomic and genomic characterization uncovers novel biology.</title>
        <authorList>
            <person name="Wiegand S."/>
            <person name="Jogler M."/>
            <person name="Boedeker C."/>
            <person name="Pinto D."/>
            <person name="Vollmers J."/>
            <person name="Rivas-Marin E."/>
            <person name="Kohn T."/>
            <person name="Peeters S.H."/>
            <person name="Heuer A."/>
            <person name="Rast P."/>
            <person name="Oberbeckmann S."/>
            <person name="Bunk B."/>
            <person name="Jeske O."/>
            <person name="Meyerdierks A."/>
            <person name="Storesund J.E."/>
            <person name="Kallscheuer N."/>
            <person name="Luecker S."/>
            <person name="Lage O.M."/>
            <person name="Pohl T."/>
            <person name="Merkel B.J."/>
            <person name="Hornburger P."/>
            <person name="Mueller R.-W."/>
            <person name="Bruemmer F."/>
            <person name="Labrenz M."/>
            <person name="Spormann A.M."/>
            <person name="Op Den Camp H."/>
            <person name="Overmann J."/>
            <person name="Amann R."/>
            <person name="Jetten M.S.M."/>
            <person name="Mascher T."/>
            <person name="Medema M.H."/>
            <person name="Devos D.P."/>
            <person name="Kaster A.-K."/>
            <person name="Ovreas L."/>
            <person name="Rohde M."/>
            <person name="Galperin M.Y."/>
            <person name="Jogler C."/>
        </authorList>
    </citation>
    <scope>NUCLEOTIDE SEQUENCE [LARGE SCALE GENOMIC DNA]</scope>
    <source>
        <strain evidence="1 2">Pan54</strain>
    </source>
</reference>
<dbReference type="Gene3D" id="3.40.720.10">
    <property type="entry name" value="Alkaline Phosphatase, subunit A"/>
    <property type="match status" value="1"/>
</dbReference>
<keyword evidence="2" id="KW-1185">Reference proteome</keyword>
<dbReference type="PANTHER" id="PTHR43737">
    <property type="entry name" value="BLL7424 PROTEIN"/>
    <property type="match status" value="1"/>
</dbReference>
<dbReference type="OrthoDB" id="127333at2"/>
<protein>
    <recommendedName>
        <fullName evidence="3">Sulfatase</fullName>
    </recommendedName>
</protein>
<dbReference type="RefSeq" id="WP_146504094.1">
    <property type="nucleotide sequence ID" value="NZ_SJPG01000001.1"/>
</dbReference>
<evidence type="ECO:0008006" key="3">
    <source>
        <dbReference type="Google" id="ProtNLM"/>
    </source>
</evidence>
<dbReference type="InterPro" id="IPR006311">
    <property type="entry name" value="TAT_signal"/>
</dbReference>
<evidence type="ECO:0000313" key="2">
    <source>
        <dbReference type="Proteomes" id="UP000316095"/>
    </source>
</evidence>
<gene>
    <name evidence="1" type="ORF">Pan54_29500</name>
</gene>
<comment type="caution">
    <text evidence="1">The sequence shown here is derived from an EMBL/GenBank/DDBJ whole genome shotgun (WGS) entry which is preliminary data.</text>
</comment>
<evidence type="ECO:0000313" key="1">
    <source>
        <dbReference type="EMBL" id="TWT62209.1"/>
    </source>
</evidence>
<dbReference type="EMBL" id="SJPG01000001">
    <property type="protein sequence ID" value="TWT62209.1"/>
    <property type="molecule type" value="Genomic_DNA"/>
</dbReference>
<dbReference type="InterPro" id="IPR017850">
    <property type="entry name" value="Alkaline_phosphatase_core_sf"/>
</dbReference>
<dbReference type="PROSITE" id="PS51318">
    <property type="entry name" value="TAT"/>
    <property type="match status" value="1"/>
</dbReference>
<dbReference type="Pfam" id="PF07394">
    <property type="entry name" value="DUF1501"/>
    <property type="match status" value="1"/>
</dbReference>
<sequence>MDHVYQTPMTRRDVLQKTACGFGGLALAGLCAENTATAGKKSSSLQSIKEPHHPPRAKRIIFLFMQGGPSQVDTFDYKPALEANHGKSFTFNDARTIAKTGKRGTSQHVMKSPWEFRQYGESGRAASDLFPETASHMDDLTFVHSMHTDGVAHGPATLFLHCGSTNFVRPSFGSWVNYGLGSENENLPGFVSLSPSTGNGGPRNYGNAFLPAIYQGTAIGNASKAIKEATLRNLSNANLSPTQQRRQLEFLQNLNQEQLGSHSQNSELEAVINSFELAWRMQNNVPDVLDLNQETKETLDMYGIGDKETDDYGRQCLMARRLCESGVRFIQVNYGDNSANPAWDQHSNLPRHEQHARAVDKPIGALLQDLKQRGLLEDTIVWWSGEFGRTPYSQSNGTGRDHNPGGFTTWLAGDCLKSGLSYGSTDELGSTAVENKVHMHDLHATLLHLLGLDHEKLTYRYAGRNFRLTDVHGHVVEPIIS</sequence>
<organism evidence="1 2">
    <name type="scientific">Rubinisphaera italica</name>
    <dbReference type="NCBI Taxonomy" id="2527969"/>
    <lineage>
        <taxon>Bacteria</taxon>
        <taxon>Pseudomonadati</taxon>
        <taxon>Planctomycetota</taxon>
        <taxon>Planctomycetia</taxon>
        <taxon>Planctomycetales</taxon>
        <taxon>Planctomycetaceae</taxon>
        <taxon>Rubinisphaera</taxon>
    </lineage>
</organism>
<dbReference type="Proteomes" id="UP000316095">
    <property type="component" value="Unassembled WGS sequence"/>
</dbReference>